<evidence type="ECO:0000313" key="2">
    <source>
        <dbReference type="EMBL" id="GHF17413.1"/>
    </source>
</evidence>
<dbReference type="AlphaFoldDB" id="A0A8J3GR36"/>
<comment type="caution">
    <text evidence="2">The sequence shown here is derived from an EMBL/GenBank/DDBJ whole genome shotgun (WGS) entry which is preliminary data.</text>
</comment>
<gene>
    <name evidence="2" type="ORF">GCM10011600_17740</name>
</gene>
<accession>A0A8J3GR36</accession>
<reference evidence="2" key="2">
    <citation type="submission" date="2020-09" db="EMBL/GenBank/DDBJ databases">
        <authorList>
            <person name="Sun Q."/>
            <person name="Zhou Y."/>
        </authorList>
    </citation>
    <scope>NUCLEOTIDE SEQUENCE</scope>
    <source>
        <strain evidence="2">CGMCC 1.16548</strain>
    </source>
</reference>
<evidence type="ECO:0000313" key="3">
    <source>
        <dbReference type="Proteomes" id="UP000617531"/>
    </source>
</evidence>
<feature type="region of interest" description="Disordered" evidence="1">
    <location>
        <begin position="60"/>
        <end position="79"/>
    </location>
</feature>
<keyword evidence="3" id="KW-1185">Reference proteome</keyword>
<dbReference type="Proteomes" id="UP000617531">
    <property type="component" value="Unassembled WGS sequence"/>
</dbReference>
<sequence length="79" mass="8964">MAIDVKGYSYFIERGDDKRWVATVAEYPELRGVSRIHNRALNELYAAVEAEVLRRYHAGEPIPAPPKKQPNLLKTLGLT</sequence>
<protein>
    <submittedName>
        <fullName evidence="2">Uncharacterized protein</fullName>
    </submittedName>
</protein>
<dbReference type="EMBL" id="BNAI01000003">
    <property type="protein sequence ID" value="GHF17413.1"/>
    <property type="molecule type" value="Genomic_DNA"/>
</dbReference>
<reference evidence="2" key="1">
    <citation type="journal article" date="2014" name="Int. J. Syst. Evol. Microbiol.">
        <title>Complete genome sequence of Corynebacterium casei LMG S-19264T (=DSM 44701T), isolated from a smear-ripened cheese.</title>
        <authorList>
            <consortium name="US DOE Joint Genome Institute (JGI-PGF)"/>
            <person name="Walter F."/>
            <person name="Albersmeier A."/>
            <person name="Kalinowski J."/>
            <person name="Ruckert C."/>
        </authorList>
    </citation>
    <scope>NUCLEOTIDE SEQUENCE</scope>
    <source>
        <strain evidence="2">CGMCC 1.16548</strain>
    </source>
</reference>
<proteinExistence type="predicted"/>
<organism evidence="2 3">
    <name type="scientific">Pseudolysinimonas yzui</name>
    <dbReference type="NCBI Taxonomy" id="2708254"/>
    <lineage>
        <taxon>Bacteria</taxon>
        <taxon>Bacillati</taxon>
        <taxon>Actinomycetota</taxon>
        <taxon>Actinomycetes</taxon>
        <taxon>Micrococcales</taxon>
        <taxon>Microbacteriaceae</taxon>
        <taxon>Pseudolysinimonas</taxon>
    </lineage>
</organism>
<dbReference type="RefSeq" id="WP_191283132.1">
    <property type="nucleotide sequence ID" value="NZ_BNAI01000003.1"/>
</dbReference>
<evidence type="ECO:0000256" key="1">
    <source>
        <dbReference type="SAM" id="MobiDB-lite"/>
    </source>
</evidence>
<name>A0A8J3GR36_9MICO</name>